<proteinExistence type="predicted"/>
<reference evidence="2" key="1">
    <citation type="submission" date="2020-05" db="EMBL/GenBank/DDBJ databases">
        <title>WGS assembly of Panicum virgatum.</title>
        <authorList>
            <person name="Lovell J.T."/>
            <person name="Jenkins J."/>
            <person name="Shu S."/>
            <person name="Juenger T.E."/>
            <person name="Schmutz J."/>
        </authorList>
    </citation>
    <scope>NUCLEOTIDE SEQUENCE</scope>
    <source>
        <strain evidence="2">AP13</strain>
    </source>
</reference>
<feature type="compositionally biased region" description="Low complexity" evidence="1">
    <location>
        <begin position="175"/>
        <end position="185"/>
    </location>
</feature>
<keyword evidence="3" id="KW-1185">Reference proteome</keyword>
<feature type="compositionally biased region" description="Low complexity" evidence="1">
    <location>
        <begin position="71"/>
        <end position="90"/>
    </location>
</feature>
<protein>
    <submittedName>
        <fullName evidence="2">Uncharacterized protein</fullName>
    </submittedName>
</protein>
<sequence>MAFAGLSSSWGTLQGTRSLAANKLPSSILFFFFLASSSNDYLTGARPHRQRRPARLRRLRIHHRRLDLHHPNSSPELAPAASAALPISGGSRRQIRRHRLDLPHHRQNLVAAARPRPAQPPSPPPGRWRPRRRAALVTSAGPAGSPRPPSIAGDLRRTPATQNKKAVASHRRPRPTATLPPTALPVGFYASLRPK</sequence>
<evidence type="ECO:0000256" key="1">
    <source>
        <dbReference type="SAM" id="MobiDB-lite"/>
    </source>
</evidence>
<feature type="region of interest" description="Disordered" evidence="1">
    <location>
        <begin position="65"/>
        <end position="90"/>
    </location>
</feature>
<feature type="region of interest" description="Disordered" evidence="1">
    <location>
        <begin position="108"/>
        <end position="195"/>
    </location>
</feature>
<evidence type="ECO:0000313" key="2">
    <source>
        <dbReference type="EMBL" id="KAG2648864.1"/>
    </source>
</evidence>
<comment type="caution">
    <text evidence="2">The sequence shown here is derived from an EMBL/GenBank/DDBJ whole genome shotgun (WGS) entry which is preliminary data.</text>
</comment>
<evidence type="ECO:0000313" key="3">
    <source>
        <dbReference type="Proteomes" id="UP000823388"/>
    </source>
</evidence>
<dbReference type="AlphaFoldDB" id="A0A8T0WUQ6"/>
<dbReference type="Proteomes" id="UP000823388">
    <property type="component" value="Chromosome 1N"/>
</dbReference>
<dbReference type="EMBL" id="CM029038">
    <property type="protein sequence ID" value="KAG2648864.1"/>
    <property type="molecule type" value="Genomic_DNA"/>
</dbReference>
<gene>
    <name evidence="2" type="ORF">PVAP13_1NG069401</name>
</gene>
<name>A0A8T0WUQ6_PANVG</name>
<accession>A0A8T0WUQ6</accession>
<feature type="compositionally biased region" description="Pro residues" evidence="1">
    <location>
        <begin position="117"/>
        <end position="127"/>
    </location>
</feature>
<organism evidence="2 3">
    <name type="scientific">Panicum virgatum</name>
    <name type="common">Blackwell switchgrass</name>
    <dbReference type="NCBI Taxonomy" id="38727"/>
    <lineage>
        <taxon>Eukaryota</taxon>
        <taxon>Viridiplantae</taxon>
        <taxon>Streptophyta</taxon>
        <taxon>Embryophyta</taxon>
        <taxon>Tracheophyta</taxon>
        <taxon>Spermatophyta</taxon>
        <taxon>Magnoliopsida</taxon>
        <taxon>Liliopsida</taxon>
        <taxon>Poales</taxon>
        <taxon>Poaceae</taxon>
        <taxon>PACMAD clade</taxon>
        <taxon>Panicoideae</taxon>
        <taxon>Panicodae</taxon>
        <taxon>Paniceae</taxon>
        <taxon>Panicinae</taxon>
        <taxon>Panicum</taxon>
        <taxon>Panicum sect. Hiantes</taxon>
    </lineage>
</organism>